<feature type="transmembrane region" description="Helical" evidence="2">
    <location>
        <begin position="21"/>
        <end position="42"/>
    </location>
</feature>
<feature type="region of interest" description="Disordered" evidence="1">
    <location>
        <begin position="201"/>
        <end position="264"/>
    </location>
</feature>
<name>D2RZB5_HALTV</name>
<keyword evidence="2" id="KW-1133">Transmembrane helix</keyword>
<evidence type="ECO:0000313" key="3">
    <source>
        <dbReference type="EMBL" id="ADB60039.1"/>
    </source>
</evidence>
<feature type="compositionally biased region" description="Polar residues" evidence="1">
    <location>
        <begin position="220"/>
        <end position="229"/>
    </location>
</feature>
<protein>
    <recommendedName>
        <fullName evidence="5">Cna B domain protein</fullName>
    </recommendedName>
</protein>
<dbReference type="OrthoDB" id="178051at2157"/>
<dbReference type="Proteomes" id="UP000001903">
    <property type="component" value="Chromosome"/>
</dbReference>
<sequence length="333" mass="33452">MRGNAPNRHTEDRTAQKTVQILLTVCGIVFLALGLVLAASGMSINSAIGTVSDELGGSGASDDSGTAASDDSDASDGGNETEAGDSNSTDETDGSDETGTDSGDSTGDDGGDANDGDAGDGETDSDDGSDADDTDGGSDTDGSDETQTLTTTVEDADGAPVDGATVTVAPESGSNETQTVDGTGEAEFDLEDGQYEVTANADGYETATDSVTIDGDDDSITLTLENQSTGDGSNGSDGGNETDANDGDGTHTLTVTVEDGNGMPINNATVTSTEDTFFGSSETQNVNGSGEATFDLEDGSYTVAAEADGYDENTRDVEIDGDDKSITLVLQKD</sequence>
<evidence type="ECO:0000256" key="2">
    <source>
        <dbReference type="SAM" id="Phobius"/>
    </source>
</evidence>
<evidence type="ECO:0000256" key="1">
    <source>
        <dbReference type="SAM" id="MobiDB-lite"/>
    </source>
</evidence>
<dbReference type="SUPFAM" id="SSF49452">
    <property type="entry name" value="Starch-binding domain-like"/>
    <property type="match status" value="2"/>
</dbReference>
<feature type="compositionally biased region" description="Polar residues" evidence="1">
    <location>
        <begin position="172"/>
        <end position="181"/>
    </location>
</feature>
<evidence type="ECO:0000313" key="4">
    <source>
        <dbReference type="Proteomes" id="UP000001903"/>
    </source>
</evidence>
<reference evidence="3 4" key="1">
    <citation type="journal article" date="2010" name="Stand. Genomic Sci.">
        <title>Complete genome sequence of Haloterrigena turkmenica type strain (4k).</title>
        <authorList>
            <person name="Saunders E."/>
            <person name="Tindall B.J."/>
            <person name="Fahnrich R."/>
            <person name="Lapidus A."/>
            <person name="Copeland A."/>
            <person name="Del Rio T.G."/>
            <person name="Lucas S."/>
            <person name="Chen F."/>
            <person name="Tice H."/>
            <person name="Cheng J.F."/>
            <person name="Han C."/>
            <person name="Detter J.C."/>
            <person name="Bruce D."/>
            <person name="Goodwin L."/>
            <person name="Chain P."/>
            <person name="Pitluck S."/>
            <person name="Pati A."/>
            <person name="Ivanova N."/>
            <person name="Mavromatis K."/>
            <person name="Chen A."/>
            <person name="Palaniappan K."/>
            <person name="Land M."/>
            <person name="Hauser L."/>
            <person name="Chang Y.J."/>
            <person name="Jeffries C.D."/>
            <person name="Brettin T."/>
            <person name="Rohde M."/>
            <person name="Goker M."/>
            <person name="Bristow J."/>
            <person name="Eisen J.A."/>
            <person name="Markowitz V."/>
            <person name="Hugenholtz P."/>
            <person name="Klenk H.P."/>
            <person name="Kyrpides N.C."/>
        </authorList>
    </citation>
    <scope>NUCLEOTIDE SEQUENCE [LARGE SCALE GENOMIC DNA]</scope>
    <source>
        <strain evidence="4">ATCC 51198 / DSM 5511 / JCM 9101 / NCIMB 13204 / VKM B-1734 / 4k</strain>
    </source>
</reference>
<feature type="compositionally biased region" description="Acidic residues" evidence="1">
    <location>
        <begin position="106"/>
        <end position="144"/>
    </location>
</feature>
<evidence type="ECO:0008006" key="5">
    <source>
        <dbReference type="Google" id="ProtNLM"/>
    </source>
</evidence>
<feature type="compositionally biased region" description="Acidic residues" evidence="1">
    <location>
        <begin position="88"/>
        <end position="99"/>
    </location>
</feature>
<dbReference type="RefSeq" id="WP_012942345.1">
    <property type="nucleotide sequence ID" value="NC_013743.1"/>
</dbReference>
<dbReference type="GeneID" id="8741736"/>
<dbReference type="KEGG" id="htu:Htur_1147"/>
<proteinExistence type="predicted"/>
<keyword evidence="4" id="KW-1185">Reference proteome</keyword>
<feature type="region of interest" description="Disordered" evidence="1">
    <location>
        <begin position="53"/>
        <end position="189"/>
    </location>
</feature>
<dbReference type="InterPro" id="IPR013784">
    <property type="entry name" value="Carb-bd-like_fold"/>
</dbReference>
<gene>
    <name evidence="3" type="ordered locus">Htur_1147</name>
</gene>
<accession>D2RZB5</accession>
<feature type="compositionally biased region" description="Low complexity" evidence="1">
    <location>
        <begin position="60"/>
        <end position="69"/>
    </location>
</feature>
<organism evidence="3 4">
    <name type="scientific">Haloterrigena turkmenica (strain ATCC 51198 / DSM 5511 / JCM 9101 / NCIMB 13204 / VKM B-1734 / 4k)</name>
    <name type="common">Halococcus turkmenicus</name>
    <dbReference type="NCBI Taxonomy" id="543526"/>
    <lineage>
        <taxon>Archaea</taxon>
        <taxon>Methanobacteriati</taxon>
        <taxon>Methanobacteriota</taxon>
        <taxon>Stenosarchaea group</taxon>
        <taxon>Halobacteria</taxon>
        <taxon>Halobacteriales</taxon>
        <taxon>Natrialbaceae</taxon>
        <taxon>Haloterrigena</taxon>
    </lineage>
</organism>
<keyword evidence="2" id="KW-0812">Transmembrane</keyword>
<dbReference type="HOGENOM" id="CLU_827955_0_0_2"/>
<dbReference type="Pfam" id="PF13620">
    <property type="entry name" value="CarboxypepD_reg"/>
    <property type="match status" value="2"/>
</dbReference>
<dbReference type="Gene3D" id="2.60.40.1120">
    <property type="entry name" value="Carboxypeptidase-like, regulatory domain"/>
    <property type="match status" value="2"/>
</dbReference>
<keyword evidence="2" id="KW-0472">Membrane</keyword>
<dbReference type="AlphaFoldDB" id="D2RZB5"/>
<dbReference type="GO" id="GO:0030246">
    <property type="term" value="F:carbohydrate binding"/>
    <property type="evidence" value="ECO:0007669"/>
    <property type="project" value="InterPro"/>
</dbReference>
<dbReference type="EMBL" id="CP001860">
    <property type="protein sequence ID" value="ADB60039.1"/>
    <property type="molecule type" value="Genomic_DNA"/>
</dbReference>
<dbReference type="eggNOG" id="arCOG02087">
    <property type="taxonomic scope" value="Archaea"/>
</dbReference>